<keyword evidence="4 8" id="KW-0574">Periplasm</keyword>
<feature type="binding site" evidence="8">
    <location>
        <position position="129"/>
    </location>
    <ligand>
        <name>Zn(2+)</name>
        <dbReference type="ChEBI" id="CHEBI:29105"/>
        <note>catalytic</note>
    </ligand>
</feature>
<evidence type="ECO:0000256" key="4">
    <source>
        <dbReference type="ARBA" id="ARBA00022764"/>
    </source>
</evidence>
<dbReference type="Pfam" id="PF13174">
    <property type="entry name" value="TPR_6"/>
    <property type="match status" value="1"/>
</dbReference>
<evidence type="ECO:0000256" key="2">
    <source>
        <dbReference type="ARBA" id="ARBA00022723"/>
    </source>
</evidence>
<dbReference type="Pfam" id="PF01435">
    <property type="entry name" value="Peptidase_M48"/>
    <property type="match status" value="1"/>
</dbReference>
<feature type="domain" description="Peptidase M48" evidence="9">
    <location>
        <begin position="70"/>
        <end position="253"/>
    </location>
</feature>
<dbReference type="PANTHER" id="PTHR22726">
    <property type="entry name" value="METALLOENDOPEPTIDASE OMA1"/>
    <property type="match status" value="1"/>
</dbReference>
<dbReference type="EC" id="3.4.-.-" evidence="8"/>
<accession>A0A430KQB9</accession>
<feature type="binding site" evidence="8">
    <location>
        <position position="133"/>
    </location>
    <ligand>
        <name>Zn(2+)</name>
        <dbReference type="ChEBI" id="CHEBI:29105"/>
        <note>catalytic</note>
    </ligand>
</feature>
<comment type="function">
    <text evidence="8">Functions as both a chaperone and a metalloprotease. Maintains the integrity of the outer membrane by promoting either the assembly or the elimination of outer membrane proteins, depending on their folding state.</text>
</comment>
<evidence type="ECO:0000256" key="1">
    <source>
        <dbReference type="ARBA" id="ARBA00022670"/>
    </source>
</evidence>
<evidence type="ECO:0000313" key="10">
    <source>
        <dbReference type="EMBL" id="RTE65672.1"/>
    </source>
</evidence>
<dbReference type="InterPro" id="IPR051156">
    <property type="entry name" value="Mito/Outer_Membr_Metalloprot"/>
</dbReference>
<dbReference type="OrthoDB" id="9810445at2"/>
<dbReference type="InterPro" id="IPR011990">
    <property type="entry name" value="TPR-like_helical_dom_sf"/>
</dbReference>
<evidence type="ECO:0000256" key="8">
    <source>
        <dbReference type="HAMAP-Rule" id="MF_00997"/>
    </source>
</evidence>
<dbReference type="AlphaFoldDB" id="A0A430KQB9"/>
<dbReference type="Proteomes" id="UP000283087">
    <property type="component" value="Unassembled WGS sequence"/>
</dbReference>
<dbReference type="GO" id="GO:0016020">
    <property type="term" value="C:membrane"/>
    <property type="evidence" value="ECO:0007669"/>
    <property type="project" value="InterPro"/>
</dbReference>
<evidence type="ECO:0000256" key="5">
    <source>
        <dbReference type="ARBA" id="ARBA00022801"/>
    </source>
</evidence>
<dbReference type="RefSeq" id="WP_126158595.1">
    <property type="nucleotide sequence ID" value="NZ_RQXW01000008.1"/>
</dbReference>
<dbReference type="GO" id="GO:0051603">
    <property type="term" value="P:proteolysis involved in protein catabolic process"/>
    <property type="evidence" value="ECO:0007669"/>
    <property type="project" value="TreeGrafter"/>
</dbReference>
<evidence type="ECO:0000259" key="9">
    <source>
        <dbReference type="Pfam" id="PF01435"/>
    </source>
</evidence>
<keyword evidence="11" id="KW-1185">Reference proteome</keyword>
<comment type="cofactor">
    <cofactor evidence="8">
        <name>Zn(2+)</name>
        <dbReference type="ChEBI" id="CHEBI:29105"/>
    </cofactor>
    <text evidence="8">Binds 1 zinc ion per subunit.</text>
</comment>
<evidence type="ECO:0000256" key="6">
    <source>
        <dbReference type="ARBA" id="ARBA00022833"/>
    </source>
</evidence>
<dbReference type="HAMAP" id="MF_00997">
    <property type="entry name" value="Protease_BepA"/>
    <property type="match status" value="1"/>
</dbReference>
<feature type="active site" evidence="8">
    <location>
        <position position="130"/>
    </location>
</feature>
<dbReference type="Gene3D" id="3.30.2010.10">
    <property type="entry name" value="Metalloproteases ('zincins'), catalytic domain"/>
    <property type="match status" value="1"/>
</dbReference>
<dbReference type="GO" id="GO:0008270">
    <property type="term" value="F:zinc ion binding"/>
    <property type="evidence" value="ECO:0007669"/>
    <property type="project" value="UniProtKB-UniRule"/>
</dbReference>
<comment type="similarity">
    <text evidence="8">Belongs to the peptidase M48 family. BepA subfamily.</text>
</comment>
<dbReference type="InterPro" id="IPR019734">
    <property type="entry name" value="TPR_rpt"/>
</dbReference>
<sequence length="476" mass="52940" precursor="true">MRTGLTRYLLAGILSLSAVSPIQANELPLIANSSATISLEQEYQLGRTWARMLRGSAAEYGDPLLVNYIDGLLWKIAANSQLQDHRLALIVLDTAALNAFAVPGGVVGINAGLLLSAQDEQEFASVIAHELAHLSQRHYAQQLEESRRNTPLLLAGILASILIASADSQAGMAGITSSMAAGQQASINFTRRNEQEADRIGMLNMANSGFDPYAMPRMFSRLQRSSRFLGQNPPEFLLTHPVTESRIADAENRASQLPKPTYKKQGYDYQLLKKRVEVYYTKDINQLIKGYQLSAADDQLSNYGLALALIKKGDYSQAKTALKSLPSNLQQHLYIRLTYAELALAAGETQDALRQMEQLDKLYPDSYPVRQRYAKALSANRQYKKAARILSELSQRFPDNSFIWYELAETQGLAGNTLGVHEARVEYFLLIGATDKALQQIKFALREKGLSSSDIARLEERQREAEQVREQIKNAL</sequence>
<evidence type="ECO:0000313" key="11">
    <source>
        <dbReference type="Proteomes" id="UP000283087"/>
    </source>
</evidence>
<feature type="active site" description="Proton donor" evidence="8">
    <location>
        <position position="198"/>
    </location>
</feature>
<name>A0A430KQB9_9GAMM</name>
<feature type="binding site" evidence="8">
    <location>
        <position position="194"/>
    </location>
    <ligand>
        <name>Zn(2+)</name>
        <dbReference type="ChEBI" id="CHEBI:29105"/>
        <note>catalytic</note>
    </ligand>
</feature>
<keyword evidence="5 8" id="KW-0378">Hydrolase</keyword>
<dbReference type="EMBL" id="RQXW01000008">
    <property type="protein sequence ID" value="RTE65672.1"/>
    <property type="molecule type" value="Genomic_DNA"/>
</dbReference>
<dbReference type="SUPFAM" id="SSF48452">
    <property type="entry name" value="TPR-like"/>
    <property type="match status" value="1"/>
</dbReference>
<protein>
    <recommendedName>
        <fullName evidence="8">Putative beta-barrel assembly-enhancing protease</fullName>
        <ecNumber evidence="8">3.4.-.-</ecNumber>
    </recommendedName>
</protein>
<keyword evidence="2 8" id="KW-0479">Metal-binding</keyword>
<feature type="chain" id="PRO_5019592606" description="Putative beta-barrel assembly-enhancing protease" evidence="8">
    <location>
        <begin position="25"/>
        <end position="476"/>
    </location>
</feature>
<keyword evidence="3 8" id="KW-0732">Signal</keyword>
<gene>
    <name evidence="10" type="ORF">EH243_10375</name>
</gene>
<organism evidence="10 11">
    <name type="scientific">Amphritea opalescens</name>
    <dbReference type="NCBI Taxonomy" id="2490544"/>
    <lineage>
        <taxon>Bacteria</taxon>
        <taxon>Pseudomonadati</taxon>
        <taxon>Pseudomonadota</taxon>
        <taxon>Gammaproteobacteria</taxon>
        <taxon>Oceanospirillales</taxon>
        <taxon>Oceanospirillaceae</taxon>
        <taxon>Amphritea</taxon>
    </lineage>
</organism>
<feature type="signal peptide" evidence="8">
    <location>
        <begin position="1"/>
        <end position="24"/>
    </location>
</feature>
<keyword evidence="1 8" id="KW-0645">Protease</keyword>
<dbReference type="GO" id="GO:0004222">
    <property type="term" value="F:metalloendopeptidase activity"/>
    <property type="evidence" value="ECO:0007669"/>
    <property type="project" value="InterPro"/>
</dbReference>
<comment type="caution">
    <text evidence="10">The sequence shown here is derived from an EMBL/GenBank/DDBJ whole genome shotgun (WGS) entry which is preliminary data.</text>
</comment>
<dbReference type="GO" id="GO:0042597">
    <property type="term" value="C:periplasmic space"/>
    <property type="evidence" value="ECO:0007669"/>
    <property type="project" value="UniProtKB-SubCell"/>
</dbReference>
<dbReference type="CDD" id="cd07324">
    <property type="entry name" value="M48C_Oma1-like"/>
    <property type="match status" value="1"/>
</dbReference>
<keyword evidence="6 8" id="KW-0862">Zinc</keyword>
<dbReference type="PANTHER" id="PTHR22726:SF1">
    <property type="entry name" value="METALLOENDOPEPTIDASE OMA1, MITOCHONDRIAL"/>
    <property type="match status" value="1"/>
</dbReference>
<reference evidence="10 11" key="1">
    <citation type="submission" date="2018-11" db="EMBL/GenBank/DDBJ databases">
        <title>The draft genome sequence of Amphritea opalescens ANRC-JH13T.</title>
        <authorList>
            <person name="Fang Z."/>
            <person name="Zhang Y."/>
            <person name="Han X."/>
        </authorList>
    </citation>
    <scope>NUCLEOTIDE SEQUENCE [LARGE SCALE GENOMIC DNA]</scope>
    <source>
        <strain evidence="10 11">ANRC-JH13</strain>
    </source>
</reference>
<comment type="subcellular location">
    <subcellularLocation>
        <location evidence="8">Periplasm</location>
    </subcellularLocation>
</comment>
<dbReference type="Gene3D" id="1.25.40.10">
    <property type="entry name" value="Tetratricopeptide repeat domain"/>
    <property type="match status" value="1"/>
</dbReference>
<proteinExistence type="inferred from homology"/>
<dbReference type="InterPro" id="IPR001915">
    <property type="entry name" value="Peptidase_M48"/>
</dbReference>
<keyword evidence="7 8" id="KW-0482">Metalloprotease</keyword>
<evidence type="ECO:0000256" key="7">
    <source>
        <dbReference type="ARBA" id="ARBA00023049"/>
    </source>
</evidence>
<evidence type="ECO:0000256" key="3">
    <source>
        <dbReference type="ARBA" id="ARBA00022729"/>
    </source>
</evidence>
<dbReference type="Pfam" id="PF14559">
    <property type="entry name" value="TPR_19"/>
    <property type="match status" value="1"/>
</dbReference>
<dbReference type="InterPro" id="IPR030873">
    <property type="entry name" value="Protease_BepA"/>
</dbReference>